<dbReference type="Proteomes" id="UP000198917">
    <property type="component" value="Unassembled WGS sequence"/>
</dbReference>
<dbReference type="RefSeq" id="WP_080809958.1">
    <property type="nucleotide sequence ID" value="NZ_CP116683.1"/>
</dbReference>
<name>A0A7Z7FQU3_9HYPH</name>
<organism evidence="1 2">
    <name type="scientific">Agrobacterium fabrum</name>
    <dbReference type="NCBI Taxonomy" id="1176649"/>
    <lineage>
        <taxon>Bacteria</taxon>
        <taxon>Pseudomonadati</taxon>
        <taxon>Pseudomonadota</taxon>
        <taxon>Alphaproteobacteria</taxon>
        <taxon>Hyphomicrobiales</taxon>
        <taxon>Rhizobiaceae</taxon>
        <taxon>Rhizobium/Agrobacterium group</taxon>
        <taxon>Agrobacterium</taxon>
        <taxon>Agrobacterium tumefaciens complex</taxon>
    </lineage>
</organism>
<protein>
    <recommendedName>
        <fullName evidence="3">Chitinase</fullName>
    </recommendedName>
</protein>
<accession>A0A7Z7FQU3</accession>
<dbReference type="Gene3D" id="1.10.530.10">
    <property type="match status" value="1"/>
</dbReference>
<evidence type="ECO:0008006" key="3">
    <source>
        <dbReference type="Google" id="ProtNLM"/>
    </source>
</evidence>
<gene>
    <name evidence="1" type="ORF">SAMN05428983_1743</name>
</gene>
<dbReference type="AlphaFoldDB" id="A0A7Z7FQU3"/>
<evidence type="ECO:0000313" key="2">
    <source>
        <dbReference type="Proteomes" id="UP000198917"/>
    </source>
</evidence>
<dbReference type="SUPFAM" id="SSF53955">
    <property type="entry name" value="Lysozyme-like"/>
    <property type="match status" value="1"/>
</dbReference>
<evidence type="ECO:0000313" key="1">
    <source>
        <dbReference type="EMBL" id="SDJ45469.1"/>
    </source>
</evidence>
<dbReference type="EMBL" id="FNEW01000001">
    <property type="protein sequence ID" value="SDJ45469.1"/>
    <property type="molecule type" value="Genomic_DNA"/>
</dbReference>
<reference evidence="1 2" key="1">
    <citation type="submission" date="2016-10" db="EMBL/GenBank/DDBJ databases">
        <authorList>
            <person name="Varghese N."/>
            <person name="Submissions S."/>
        </authorList>
    </citation>
    <scope>NUCLEOTIDE SEQUENCE [LARGE SCALE GENOMIC DNA]</scope>
    <source>
        <strain evidence="1 2">PDC82</strain>
    </source>
</reference>
<comment type="caution">
    <text evidence="1">The sequence shown here is derived from an EMBL/GenBank/DDBJ whole genome shotgun (WGS) entry which is preliminary data.</text>
</comment>
<proteinExistence type="predicted"/>
<sequence>MAYDEARFFASVRISIFGGRLRAAQLAGTKTVLAGFEKALPGGDPRWLAYMLATAFHETAATMQPVRETLAASDAEAIVRLDRAFAAGRLPMVRKPYWRLDAEGKSWLGRGFVQLTHRRNYEAMSALTGIDLVKRPERAMEAEVATAILIHGMVAGSFTGRSLADFFSGEDEDWDGARAIINGSDRARLIGSYGRAFHRALVTARIVTARIEPASAR</sequence>
<dbReference type="InterPro" id="IPR023346">
    <property type="entry name" value="Lysozyme-like_dom_sf"/>
</dbReference>